<dbReference type="SUPFAM" id="SSF51905">
    <property type="entry name" value="FAD/NAD(P)-binding domain"/>
    <property type="match status" value="1"/>
</dbReference>
<reference evidence="19" key="1">
    <citation type="submission" date="2018-12" db="EMBL/GenBank/DDBJ databases">
        <authorList>
            <person name="Sun L."/>
            <person name="Chen Z."/>
        </authorList>
    </citation>
    <scope>NUCLEOTIDE SEQUENCE [LARGE SCALE GENOMIC DNA]</scope>
    <source>
        <strain evidence="19">DSM 16012</strain>
    </source>
</reference>
<feature type="binding site" evidence="14">
    <location>
        <position position="320"/>
    </location>
    <ligand>
        <name>FAD</name>
        <dbReference type="ChEBI" id="CHEBI:57692"/>
    </ligand>
</feature>
<dbReference type="Pfam" id="PF02852">
    <property type="entry name" value="Pyr_redox_dim"/>
    <property type="match status" value="1"/>
</dbReference>
<dbReference type="PIRSF" id="PIRSF000350">
    <property type="entry name" value="Mercury_reductase_MerA"/>
    <property type="match status" value="1"/>
</dbReference>
<evidence type="ECO:0000259" key="17">
    <source>
        <dbReference type="Pfam" id="PF02852"/>
    </source>
</evidence>
<comment type="subcellular location">
    <subcellularLocation>
        <location evidence="1">Cytoplasm</location>
    </subcellularLocation>
</comment>
<comment type="similarity">
    <text evidence="2 16">Belongs to the class-I pyridine nucleotide-disulfide oxidoreductase family.</text>
</comment>
<evidence type="ECO:0000256" key="3">
    <source>
        <dbReference type="ARBA" id="ARBA00012608"/>
    </source>
</evidence>
<evidence type="ECO:0000256" key="7">
    <source>
        <dbReference type="ARBA" id="ARBA00022827"/>
    </source>
</evidence>
<gene>
    <name evidence="19" type="primary">lpdA</name>
    <name evidence="19" type="ORF">D4N35_000565</name>
</gene>
<feature type="binding site" evidence="14">
    <location>
        <position position="51"/>
    </location>
    <ligand>
        <name>FAD</name>
        <dbReference type="ChEBI" id="CHEBI:57692"/>
    </ligand>
</feature>
<dbReference type="InterPro" id="IPR016156">
    <property type="entry name" value="FAD/NAD-linked_Rdtase_dimer_sf"/>
</dbReference>
<dbReference type="Pfam" id="PF07992">
    <property type="entry name" value="Pyr_redox_2"/>
    <property type="match status" value="1"/>
</dbReference>
<evidence type="ECO:0000256" key="13">
    <source>
        <dbReference type="PIRSR" id="PIRSR000350-2"/>
    </source>
</evidence>
<evidence type="ECO:0000313" key="20">
    <source>
        <dbReference type="Proteomes" id="UP000273811"/>
    </source>
</evidence>
<dbReference type="PRINTS" id="PR00411">
    <property type="entry name" value="PNDRDTASEI"/>
</dbReference>
<feature type="binding site" evidence="14">
    <location>
        <position position="280"/>
    </location>
    <ligand>
        <name>NAD(+)</name>
        <dbReference type="ChEBI" id="CHEBI:57540"/>
    </ligand>
</feature>
<dbReference type="InterPro" id="IPR001100">
    <property type="entry name" value="Pyr_nuc-diS_OxRdtase"/>
</dbReference>
<feature type="active site" description="Proton acceptor" evidence="13">
    <location>
        <position position="453"/>
    </location>
</feature>
<evidence type="ECO:0000259" key="18">
    <source>
        <dbReference type="Pfam" id="PF07992"/>
    </source>
</evidence>
<feature type="disulfide bond" description="Redox-active" evidence="15">
    <location>
        <begin position="42"/>
        <end position="47"/>
    </location>
</feature>
<comment type="caution">
    <text evidence="19">The sequence shown here is derived from an EMBL/GenBank/DDBJ whole genome shotgun (WGS) entry which is preliminary data.</text>
</comment>
<dbReference type="EMBL" id="QYTU02000001">
    <property type="protein sequence ID" value="RWR15071.1"/>
    <property type="molecule type" value="Genomic_DNA"/>
</dbReference>
<feature type="domain" description="FAD/NAD(P)-binding" evidence="18">
    <location>
        <begin position="5"/>
        <end position="335"/>
    </location>
</feature>
<evidence type="ECO:0000256" key="10">
    <source>
        <dbReference type="ARBA" id="ARBA00023157"/>
    </source>
</evidence>
<dbReference type="InterPro" id="IPR012999">
    <property type="entry name" value="Pyr_OxRdtase_I_AS"/>
</dbReference>
<evidence type="ECO:0000256" key="12">
    <source>
        <dbReference type="ARBA" id="ARBA00049187"/>
    </source>
</evidence>
<dbReference type="InterPro" id="IPR036188">
    <property type="entry name" value="FAD/NAD-bd_sf"/>
</dbReference>
<feature type="binding site" evidence="14">
    <location>
        <position position="211"/>
    </location>
    <ligand>
        <name>NAD(+)</name>
        <dbReference type="ChEBI" id="CHEBI:57540"/>
    </ligand>
</feature>
<evidence type="ECO:0000256" key="16">
    <source>
        <dbReference type="RuleBase" id="RU003692"/>
    </source>
</evidence>
<name>A0A443J344_9BACI</name>
<dbReference type="AlphaFoldDB" id="A0A443J344"/>
<dbReference type="RefSeq" id="WP_120068339.1">
    <property type="nucleotide sequence ID" value="NZ_CP126113.1"/>
</dbReference>
<sequence>MAHEYDVVIIGGGTGGYVAAIRASQLGLKTAIVEKEALGGTCLHKGCIPSKALLWSAQVFSTVKQSEDFGVETENAILNFKKVQQRKTGIVDRLYKGVQHLMKKGKIDVYDGFGRILGPSIFSPLPGTVSVEMTDGSENEMLVPKNVIIATGSRTKSLPGLDIDGTYIITSDEALEMEQLPRSMIIIGGGVIGIEWASMLADFGVEVAILEYAEQLLPSEDQEVSKELERLFKKKKINVVTRAKVQPDTFMKDGGFAKISAEVDGRLKEFTGEKILVAVGRNPNSDNLGLQNTDIELDNGFIKVNEYYQTKESHIYAIGDVIGGLQLAHAASHEGIKAAEHIAGEDPSPIIYDHVPRCIYSTPEIAGVGLTEDEAKEKGFKVKTGKFSFQAIGKALIFGETDGFVKIVSDEDTNDILGVHMIGPNVTDLISEAGLARVLDATAWEISQTIHPHPSLGEVMGEAALAVDGRAIHI</sequence>
<dbReference type="GO" id="GO:0005737">
    <property type="term" value="C:cytoplasm"/>
    <property type="evidence" value="ECO:0007669"/>
    <property type="project" value="UniProtKB-SubCell"/>
</dbReference>
<dbReference type="Gene3D" id="3.30.390.30">
    <property type="match status" value="1"/>
</dbReference>
<evidence type="ECO:0000256" key="2">
    <source>
        <dbReference type="ARBA" id="ARBA00007532"/>
    </source>
</evidence>
<dbReference type="PRINTS" id="PR00368">
    <property type="entry name" value="FADPNR"/>
</dbReference>
<protein>
    <recommendedName>
        <fullName evidence="4 16">Dihydrolipoyl dehydrogenase</fullName>
        <ecNumber evidence="3 16">1.8.1.4</ecNumber>
    </recommendedName>
</protein>
<evidence type="ECO:0000256" key="15">
    <source>
        <dbReference type="PIRSR" id="PIRSR000350-4"/>
    </source>
</evidence>
<keyword evidence="10" id="KW-1015">Disulfide bond</keyword>
<dbReference type="PROSITE" id="PS00076">
    <property type="entry name" value="PYRIDINE_REDOX_1"/>
    <property type="match status" value="1"/>
</dbReference>
<feature type="domain" description="Pyridine nucleotide-disulphide oxidoreductase dimerisation" evidence="17">
    <location>
        <begin position="355"/>
        <end position="464"/>
    </location>
</feature>
<comment type="cofactor">
    <cofactor evidence="14 16">
        <name>FAD</name>
        <dbReference type="ChEBI" id="CHEBI:57692"/>
    </cofactor>
    <text evidence="14 16">Binds 1 FAD per subunit.</text>
</comment>
<keyword evidence="20" id="KW-1185">Reference proteome</keyword>
<keyword evidence="9 14" id="KW-0520">NAD</keyword>
<dbReference type="PANTHER" id="PTHR22912">
    <property type="entry name" value="DISULFIDE OXIDOREDUCTASE"/>
    <property type="match status" value="1"/>
</dbReference>
<dbReference type="NCBIfam" id="TIGR01350">
    <property type="entry name" value="lipoamide_DH"/>
    <property type="match status" value="1"/>
</dbReference>
<feature type="binding site" evidence="14">
    <location>
        <begin position="151"/>
        <end position="153"/>
    </location>
    <ligand>
        <name>FAD</name>
        <dbReference type="ChEBI" id="CHEBI:57692"/>
    </ligand>
</feature>
<comment type="catalytic activity">
    <reaction evidence="12 16">
        <text>N(6)-[(R)-dihydrolipoyl]-L-lysyl-[protein] + NAD(+) = N(6)-[(R)-lipoyl]-L-lysyl-[protein] + NADH + H(+)</text>
        <dbReference type="Rhea" id="RHEA:15045"/>
        <dbReference type="Rhea" id="RHEA-COMP:10474"/>
        <dbReference type="Rhea" id="RHEA-COMP:10475"/>
        <dbReference type="ChEBI" id="CHEBI:15378"/>
        <dbReference type="ChEBI" id="CHEBI:57540"/>
        <dbReference type="ChEBI" id="CHEBI:57945"/>
        <dbReference type="ChEBI" id="CHEBI:83099"/>
        <dbReference type="ChEBI" id="CHEBI:83100"/>
        <dbReference type="EC" id="1.8.1.4"/>
    </reaction>
</comment>
<dbReference type="OrthoDB" id="9800167at2"/>
<dbReference type="InterPro" id="IPR050151">
    <property type="entry name" value="Class-I_Pyr_Nuc-Dis_Oxidored"/>
</dbReference>
<evidence type="ECO:0000256" key="4">
    <source>
        <dbReference type="ARBA" id="ARBA00016961"/>
    </source>
</evidence>
<dbReference type="FunFam" id="3.30.390.30:FF:000001">
    <property type="entry name" value="Dihydrolipoyl dehydrogenase"/>
    <property type="match status" value="1"/>
</dbReference>
<dbReference type="GO" id="GO:0006103">
    <property type="term" value="P:2-oxoglutarate metabolic process"/>
    <property type="evidence" value="ECO:0007669"/>
    <property type="project" value="TreeGrafter"/>
</dbReference>
<dbReference type="PANTHER" id="PTHR22912:SF217">
    <property type="entry name" value="DIHYDROLIPOYL DEHYDROGENASE"/>
    <property type="match status" value="1"/>
</dbReference>
<evidence type="ECO:0000313" key="19">
    <source>
        <dbReference type="EMBL" id="RWR15071.1"/>
    </source>
</evidence>
<dbReference type="GO" id="GO:0050660">
    <property type="term" value="F:flavin adenine dinucleotide binding"/>
    <property type="evidence" value="ECO:0007669"/>
    <property type="project" value="InterPro"/>
</dbReference>
<evidence type="ECO:0000256" key="8">
    <source>
        <dbReference type="ARBA" id="ARBA00023002"/>
    </source>
</evidence>
<dbReference type="SUPFAM" id="SSF55424">
    <property type="entry name" value="FAD/NAD-linked reductases, dimerisation (C-terminal) domain"/>
    <property type="match status" value="1"/>
</dbReference>
<proteinExistence type="inferred from homology"/>
<dbReference type="InterPro" id="IPR004099">
    <property type="entry name" value="Pyr_nucl-diS_OxRdtase_dimer"/>
</dbReference>
<keyword evidence="7 14" id="KW-0274">FAD</keyword>
<dbReference type="InterPro" id="IPR006258">
    <property type="entry name" value="Lipoamide_DH"/>
</dbReference>
<feature type="binding site" evidence="14">
    <location>
        <begin position="188"/>
        <end position="195"/>
    </location>
    <ligand>
        <name>NAD(+)</name>
        <dbReference type="ChEBI" id="CHEBI:57540"/>
    </ligand>
</feature>
<feature type="binding site" evidence="14">
    <location>
        <position position="114"/>
    </location>
    <ligand>
        <name>FAD</name>
        <dbReference type="ChEBI" id="CHEBI:57692"/>
    </ligand>
</feature>
<dbReference type="Proteomes" id="UP000273811">
    <property type="component" value="Unassembled WGS sequence"/>
</dbReference>
<evidence type="ECO:0000256" key="11">
    <source>
        <dbReference type="ARBA" id="ARBA00023284"/>
    </source>
</evidence>
<comment type="miscellaneous">
    <text evidence="16">The active site is a redox-active disulfide bond.</text>
</comment>
<dbReference type="GO" id="GO:0004148">
    <property type="term" value="F:dihydrolipoyl dehydrogenase (NADH) activity"/>
    <property type="evidence" value="ECO:0007669"/>
    <property type="project" value="UniProtKB-EC"/>
</dbReference>
<evidence type="ECO:0000256" key="1">
    <source>
        <dbReference type="ARBA" id="ARBA00004496"/>
    </source>
</evidence>
<evidence type="ECO:0000256" key="14">
    <source>
        <dbReference type="PIRSR" id="PIRSR000350-3"/>
    </source>
</evidence>
<accession>A0A443J344</accession>
<organism evidence="19 20">
    <name type="scientific">Siminovitchia fortis</name>
    <dbReference type="NCBI Taxonomy" id="254758"/>
    <lineage>
        <taxon>Bacteria</taxon>
        <taxon>Bacillati</taxon>
        <taxon>Bacillota</taxon>
        <taxon>Bacilli</taxon>
        <taxon>Bacillales</taxon>
        <taxon>Bacillaceae</taxon>
        <taxon>Siminovitchia</taxon>
    </lineage>
</organism>
<evidence type="ECO:0000256" key="5">
    <source>
        <dbReference type="ARBA" id="ARBA00022490"/>
    </source>
</evidence>
<evidence type="ECO:0000256" key="6">
    <source>
        <dbReference type="ARBA" id="ARBA00022630"/>
    </source>
</evidence>
<keyword evidence="5" id="KW-0963">Cytoplasm</keyword>
<dbReference type="Gene3D" id="3.50.50.60">
    <property type="entry name" value="FAD/NAD(P)-binding domain"/>
    <property type="match status" value="2"/>
</dbReference>
<keyword evidence="11 16" id="KW-0676">Redox-active center</keyword>
<dbReference type="InterPro" id="IPR023753">
    <property type="entry name" value="FAD/NAD-binding_dom"/>
</dbReference>
<keyword evidence="6 16" id="KW-0285">Flavoprotein</keyword>
<keyword evidence="14" id="KW-0547">Nucleotide-binding</keyword>
<evidence type="ECO:0000256" key="9">
    <source>
        <dbReference type="ARBA" id="ARBA00023027"/>
    </source>
</evidence>
<dbReference type="EC" id="1.8.1.4" evidence="3 16"/>
<keyword evidence="8 16" id="KW-0560">Oxidoreductase</keyword>